<gene>
    <name evidence="14" type="ORF">ASZ90_002755</name>
</gene>
<dbReference type="GO" id="GO:0005886">
    <property type="term" value="C:plasma membrane"/>
    <property type="evidence" value="ECO:0007669"/>
    <property type="project" value="UniProtKB-SubCell"/>
</dbReference>
<comment type="similarity">
    <text evidence="2">Belongs to the NapC/NirT/NrfH family.</text>
</comment>
<dbReference type="GO" id="GO:0019333">
    <property type="term" value="P:denitrification pathway"/>
    <property type="evidence" value="ECO:0007669"/>
    <property type="project" value="InterPro"/>
</dbReference>
<evidence type="ECO:0000256" key="10">
    <source>
        <dbReference type="ARBA" id="ARBA00023004"/>
    </source>
</evidence>
<feature type="domain" description="NapC/NirT cytochrome c N-terminal" evidence="13">
    <location>
        <begin position="13"/>
        <end position="102"/>
    </location>
</feature>
<dbReference type="InterPro" id="IPR005126">
    <property type="entry name" value="NapC/NirT_cyt_c_N"/>
</dbReference>
<dbReference type="PANTHER" id="PTHR30333:SF1">
    <property type="entry name" value="CYTOCHROME C-TYPE PROTEIN NAPC"/>
    <property type="match status" value="1"/>
</dbReference>
<accession>A0A0W8G2W5</accession>
<dbReference type="Pfam" id="PF03264">
    <property type="entry name" value="Cytochrom_NNT"/>
    <property type="match status" value="1"/>
</dbReference>
<dbReference type="PIRSF" id="PIRSF000013">
    <property type="entry name" value="4_hem_cytochrm_NapC"/>
    <property type="match status" value="1"/>
</dbReference>
<keyword evidence="4" id="KW-1003">Cell membrane</keyword>
<dbReference type="AlphaFoldDB" id="A0A0W8G2W5"/>
<evidence type="ECO:0000256" key="3">
    <source>
        <dbReference type="ARBA" id="ARBA00022448"/>
    </source>
</evidence>
<dbReference type="GO" id="GO:0009055">
    <property type="term" value="F:electron transfer activity"/>
    <property type="evidence" value="ECO:0007669"/>
    <property type="project" value="TreeGrafter"/>
</dbReference>
<evidence type="ECO:0000313" key="14">
    <source>
        <dbReference type="EMBL" id="KUG27377.1"/>
    </source>
</evidence>
<keyword evidence="5" id="KW-0349">Heme</keyword>
<evidence type="ECO:0000256" key="4">
    <source>
        <dbReference type="ARBA" id="ARBA00022475"/>
    </source>
</evidence>
<dbReference type="Gene3D" id="1.10.3820.10">
    <property type="entry name" value="Di-heme elbow motif domain"/>
    <property type="match status" value="1"/>
</dbReference>
<evidence type="ECO:0000256" key="2">
    <source>
        <dbReference type="ARBA" id="ARBA00007395"/>
    </source>
</evidence>
<evidence type="ECO:0000256" key="12">
    <source>
        <dbReference type="SAM" id="Phobius"/>
    </source>
</evidence>
<evidence type="ECO:0000256" key="11">
    <source>
        <dbReference type="ARBA" id="ARBA00023136"/>
    </source>
</evidence>
<feature type="transmembrane region" description="Helical" evidence="12">
    <location>
        <begin position="9"/>
        <end position="28"/>
    </location>
</feature>
<evidence type="ECO:0000256" key="5">
    <source>
        <dbReference type="ARBA" id="ARBA00022617"/>
    </source>
</evidence>
<name>A0A0W8G2W5_9ZZZZ</name>
<keyword evidence="8" id="KW-0249">Electron transport</keyword>
<sequence>MARTVRNRLGYLAVAAIIAAAGGFFVMFGPPGLMAKTETPDFCASCHVMEAQYEAWFHAGAHRSLKCVDCHLPHNNVAVYYTWKSIDGMKDVMVFYSGRVPENITASSHAKTTIQGNCIRCHTERVFKIDTERNCWDCHRQLQHRLTGIRQTI</sequence>
<dbReference type="GO" id="GO:0046872">
    <property type="term" value="F:metal ion binding"/>
    <property type="evidence" value="ECO:0007669"/>
    <property type="project" value="UniProtKB-KW"/>
</dbReference>
<keyword evidence="11 12" id="KW-0472">Membrane</keyword>
<dbReference type="InterPro" id="IPR036280">
    <property type="entry name" value="Multihaem_cyt_sf"/>
</dbReference>
<dbReference type="InterPro" id="IPR024717">
    <property type="entry name" value="NapC/NirT/NrfH"/>
</dbReference>
<reference evidence="14" key="1">
    <citation type="journal article" date="2015" name="Proc. Natl. Acad. Sci. U.S.A.">
        <title>Networks of energetic and metabolic interactions define dynamics in microbial communities.</title>
        <authorList>
            <person name="Embree M."/>
            <person name="Liu J.K."/>
            <person name="Al-Bassam M.M."/>
            <person name="Zengler K."/>
        </authorList>
    </citation>
    <scope>NUCLEOTIDE SEQUENCE</scope>
</reference>
<dbReference type="InterPro" id="IPR017571">
    <property type="entry name" value="NrfH"/>
</dbReference>
<comment type="caution">
    <text evidence="14">The sequence shown here is derived from an EMBL/GenBank/DDBJ whole genome shotgun (WGS) entry which is preliminary data.</text>
</comment>
<keyword evidence="6 12" id="KW-0812">Transmembrane</keyword>
<comment type="subcellular location">
    <subcellularLocation>
        <location evidence="1">Cell membrane</location>
        <topology evidence="1">Single-pass membrane protein</topology>
    </subcellularLocation>
</comment>
<proteinExistence type="inferred from homology"/>
<evidence type="ECO:0000256" key="9">
    <source>
        <dbReference type="ARBA" id="ARBA00022989"/>
    </source>
</evidence>
<keyword evidence="10" id="KW-0408">Iron</keyword>
<dbReference type="GO" id="GO:0009061">
    <property type="term" value="P:anaerobic respiration"/>
    <property type="evidence" value="ECO:0007669"/>
    <property type="project" value="TreeGrafter"/>
</dbReference>
<keyword evidence="9 12" id="KW-1133">Transmembrane helix</keyword>
<dbReference type="GO" id="GO:0022900">
    <property type="term" value="P:electron transport chain"/>
    <property type="evidence" value="ECO:0007669"/>
    <property type="project" value="InterPro"/>
</dbReference>
<evidence type="ECO:0000256" key="6">
    <source>
        <dbReference type="ARBA" id="ARBA00022692"/>
    </source>
</evidence>
<dbReference type="PANTHER" id="PTHR30333">
    <property type="entry name" value="CYTOCHROME C-TYPE PROTEIN"/>
    <property type="match status" value="1"/>
</dbReference>
<evidence type="ECO:0000256" key="1">
    <source>
        <dbReference type="ARBA" id="ARBA00004162"/>
    </source>
</evidence>
<evidence type="ECO:0000256" key="7">
    <source>
        <dbReference type="ARBA" id="ARBA00022723"/>
    </source>
</evidence>
<dbReference type="InterPro" id="IPR038266">
    <property type="entry name" value="NapC/NirT_cytc_sf"/>
</dbReference>
<evidence type="ECO:0000259" key="13">
    <source>
        <dbReference type="Pfam" id="PF03264"/>
    </source>
</evidence>
<keyword evidence="3" id="KW-0813">Transport</keyword>
<dbReference type="EMBL" id="LNQE01000332">
    <property type="protein sequence ID" value="KUG27377.1"/>
    <property type="molecule type" value="Genomic_DNA"/>
</dbReference>
<dbReference type="NCBIfam" id="TIGR03153">
    <property type="entry name" value="cytochr_NrfH"/>
    <property type="match status" value="1"/>
</dbReference>
<dbReference type="InterPro" id="IPR051174">
    <property type="entry name" value="Cytochrome_c-type_ET"/>
</dbReference>
<protein>
    <submittedName>
        <fullName evidence="14">Cytochrome c nitrite reductase, small subunit nrfh</fullName>
    </submittedName>
</protein>
<keyword evidence="7" id="KW-0479">Metal-binding</keyword>
<evidence type="ECO:0000256" key="8">
    <source>
        <dbReference type="ARBA" id="ARBA00022982"/>
    </source>
</evidence>
<organism evidence="14">
    <name type="scientific">hydrocarbon metagenome</name>
    <dbReference type="NCBI Taxonomy" id="938273"/>
    <lineage>
        <taxon>unclassified sequences</taxon>
        <taxon>metagenomes</taxon>
        <taxon>ecological metagenomes</taxon>
    </lineage>
</organism>
<dbReference type="GO" id="GO:0020037">
    <property type="term" value="F:heme binding"/>
    <property type="evidence" value="ECO:0007669"/>
    <property type="project" value="InterPro"/>
</dbReference>
<dbReference type="SUPFAM" id="SSF48695">
    <property type="entry name" value="Multiheme cytochromes"/>
    <property type="match status" value="1"/>
</dbReference>